<organism evidence="2 3">
    <name type="scientific">Portunus trituberculatus</name>
    <name type="common">Swimming crab</name>
    <name type="synonym">Neptunus trituberculatus</name>
    <dbReference type="NCBI Taxonomy" id="210409"/>
    <lineage>
        <taxon>Eukaryota</taxon>
        <taxon>Metazoa</taxon>
        <taxon>Ecdysozoa</taxon>
        <taxon>Arthropoda</taxon>
        <taxon>Crustacea</taxon>
        <taxon>Multicrustacea</taxon>
        <taxon>Malacostraca</taxon>
        <taxon>Eumalacostraca</taxon>
        <taxon>Eucarida</taxon>
        <taxon>Decapoda</taxon>
        <taxon>Pleocyemata</taxon>
        <taxon>Brachyura</taxon>
        <taxon>Eubrachyura</taxon>
        <taxon>Portunoidea</taxon>
        <taxon>Portunidae</taxon>
        <taxon>Portuninae</taxon>
        <taxon>Portunus</taxon>
    </lineage>
</organism>
<dbReference type="AlphaFoldDB" id="A0A5B7FJV3"/>
<sequence length="174" mass="18080">MTCVPALWRGLRRGEQQASVPDTAVASARTAAAAVASGCTDDVCIGSPAQGAGKQTERETGGVAQVAARRWAREGRAPAIVMVIGSTRPGPLFAHLLHPLPLSHSFHGDERGYLTILSPSYTSACVQDVERTTGESQTRKSCRVVVVDGAGTSGDRPSDPPSPSVSPPTTLTFS</sequence>
<name>A0A5B7FJV3_PORTR</name>
<evidence type="ECO:0000256" key="1">
    <source>
        <dbReference type="SAM" id="MobiDB-lite"/>
    </source>
</evidence>
<feature type="region of interest" description="Disordered" evidence="1">
    <location>
        <begin position="148"/>
        <end position="174"/>
    </location>
</feature>
<dbReference type="EMBL" id="VSRR010007831">
    <property type="protein sequence ID" value="MPC47611.1"/>
    <property type="molecule type" value="Genomic_DNA"/>
</dbReference>
<comment type="caution">
    <text evidence="2">The sequence shown here is derived from an EMBL/GenBank/DDBJ whole genome shotgun (WGS) entry which is preliminary data.</text>
</comment>
<evidence type="ECO:0000313" key="3">
    <source>
        <dbReference type="Proteomes" id="UP000324222"/>
    </source>
</evidence>
<reference evidence="2 3" key="1">
    <citation type="submission" date="2019-05" db="EMBL/GenBank/DDBJ databases">
        <title>Another draft genome of Portunus trituberculatus and its Hox gene families provides insights of decapod evolution.</title>
        <authorList>
            <person name="Jeong J.-H."/>
            <person name="Song I."/>
            <person name="Kim S."/>
            <person name="Choi T."/>
            <person name="Kim D."/>
            <person name="Ryu S."/>
            <person name="Kim W."/>
        </authorList>
    </citation>
    <scope>NUCLEOTIDE SEQUENCE [LARGE SCALE GENOMIC DNA]</scope>
    <source>
        <tissue evidence="2">Muscle</tissue>
    </source>
</reference>
<protein>
    <submittedName>
        <fullName evidence="2">Uncharacterized protein</fullName>
    </submittedName>
</protein>
<dbReference type="Proteomes" id="UP000324222">
    <property type="component" value="Unassembled WGS sequence"/>
</dbReference>
<keyword evidence="3" id="KW-1185">Reference proteome</keyword>
<gene>
    <name evidence="2" type="ORF">E2C01_041362</name>
</gene>
<accession>A0A5B7FJV3</accession>
<proteinExistence type="predicted"/>
<evidence type="ECO:0000313" key="2">
    <source>
        <dbReference type="EMBL" id="MPC47611.1"/>
    </source>
</evidence>